<feature type="domain" description="DUF8054" evidence="3">
    <location>
        <begin position="117"/>
        <end position="224"/>
    </location>
</feature>
<dbReference type="InterPro" id="IPR058775">
    <property type="entry name" value="DUF8054_M"/>
</dbReference>
<evidence type="ECO:0000259" key="3">
    <source>
        <dbReference type="Pfam" id="PF26238"/>
    </source>
</evidence>
<evidence type="ECO:0000256" key="1">
    <source>
        <dbReference type="SAM" id="Phobius"/>
    </source>
</evidence>
<dbReference type="RefSeq" id="WP_227775784.1">
    <property type="nucleotide sequence ID" value="NZ_BAABKX010000001.1"/>
</dbReference>
<reference evidence="4 5" key="1">
    <citation type="journal article" date="2019" name="Int. J. Syst. Evol. Microbiol.">
        <title>The Global Catalogue of Microorganisms (GCM) 10K type strain sequencing project: providing services to taxonomists for standard genome sequencing and annotation.</title>
        <authorList>
            <consortium name="The Broad Institute Genomics Platform"/>
            <consortium name="The Broad Institute Genome Sequencing Center for Infectious Disease"/>
            <person name="Wu L."/>
            <person name="Ma J."/>
        </authorList>
    </citation>
    <scope>NUCLEOTIDE SEQUENCE [LARGE SCALE GENOMIC DNA]</scope>
    <source>
        <strain evidence="4 5">JCM 17504</strain>
    </source>
</reference>
<feature type="transmembrane region" description="Helical" evidence="1">
    <location>
        <begin position="53"/>
        <end position="73"/>
    </location>
</feature>
<name>A0AAV3UDG6_9EURY</name>
<evidence type="ECO:0000313" key="4">
    <source>
        <dbReference type="EMBL" id="GAA5044167.1"/>
    </source>
</evidence>
<comment type="caution">
    <text evidence="4">The sequence shown here is derived from an EMBL/GenBank/DDBJ whole genome shotgun (WGS) entry which is preliminary data.</text>
</comment>
<keyword evidence="5" id="KW-1185">Reference proteome</keyword>
<dbReference type="AlphaFoldDB" id="A0AAV3UDG6"/>
<dbReference type="EMBL" id="BAABKX010000001">
    <property type="protein sequence ID" value="GAA5044167.1"/>
    <property type="molecule type" value="Genomic_DNA"/>
</dbReference>
<keyword evidence="1" id="KW-0472">Membrane</keyword>
<gene>
    <name evidence="4" type="ORF">GCM10025751_10010</name>
</gene>
<evidence type="ECO:0000259" key="2">
    <source>
        <dbReference type="Pfam" id="PF26236"/>
    </source>
</evidence>
<dbReference type="InterPro" id="IPR058674">
    <property type="entry name" value="DUF8054_N"/>
</dbReference>
<dbReference type="Pfam" id="PF26236">
    <property type="entry name" value="DUF8054_N"/>
    <property type="match status" value="1"/>
</dbReference>
<feature type="domain" description="DUF8054" evidence="2">
    <location>
        <begin position="3"/>
        <end position="87"/>
    </location>
</feature>
<feature type="transmembrane region" description="Helical" evidence="1">
    <location>
        <begin position="20"/>
        <end position="41"/>
    </location>
</feature>
<keyword evidence="1" id="KW-1133">Transmembrane helix</keyword>
<protein>
    <recommendedName>
        <fullName evidence="6">Zinc ribbon domain-containing protein</fullName>
    </recommendedName>
</protein>
<dbReference type="PROSITE" id="PS51257">
    <property type="entry name" value="PROKAR_LIPOPROTEIN"/>
    <property type="match status" value="1"/>
</dbReference>
<keyword evidence="1" id="KW-0812">Transmembrane</keyword>
<evidence type="ECO:0008006" key="6">
    <source>
        <dbReference type="Google" id="ProtNLM"/>
    </source>
</evidence>
<organism evidence="4 5">
    <name type="scientific">Haladaptatus pallidirubidus</name>
    <dbReference type="NCBI Taxonomy" id="1008152"/>
    <lineage>
        <taxon>Archaea</taxon>
        <taxon>Methanobacteriati</taxon>
        <taxon>Methanobacteriota</taxon>
        <taxon>Stenosarchaea group</taxon>
        <taxon>Halobacteria</taxon>
        <taxon>Halobacteriales</taxon>
        <taxon>Haladaptataceae</taxon>
        <taxon>Haladaptatus</taxon>
    </lineage>
</organism>
<sequence>MLKQLRKPEYTGENRCWPCTALNTVLLLLACTIITVVPKKFAPLVPSSRARRLGVASALGFIGGAAITLRGYFIPGTPHIAPRLAEALGFASRESKRQPTEAGSLAGDNDVSGDRAVEALLDAGVVHAVGETLHLDDSFRTEWRAEMERARSGDLDREVRKTAPESIEVELVEDGDWVVVSAGSPESEQWLSRPVAIAEVAGVRALADYGIDRDVRTQSASALRAFLYDCPDCDEHLEETTASRCCGSGTSPLSPPDEVLACPACRQYVFRF</sequence>
<evidence type="ECO:0000313" key="5">
    <source>
        <dbReference type="Proteomes" id="UP001501729"/>
    </source>
</evidence>
<proteinExistence type="predicted"/>
<dbReference type="GeneID" id="68611558"/>
<dbReference type="Pfam" id="PF26238">
    <property type="entry name" value="DUF8054_M"/>
    <property type="match status" value="1"/>
</dbReference>
<dbReference type="Proteomes" id="UP001501729">
    <property type="component" value="Unassembled WGS sequence"/>
</dbReference>
<accession>A0AAV3UDG6</accession>